<evidence type="ECO:0000313" key="2">
    <source>
        <dbReference type="EMBL" id="EGP43015.1"/>
    </source>
</evidence>
<sequence>MNRDDIQEMGAKAAREGLTLFDCPFYRIDALPDQTVEAIAQWRANIDAWEAGFHSEVRSRPPLSGAPPPQSWRMQY</sequence>
<comment type="caution">
    <text evidence="2">The sequence shown here is derived from an EMBL/GenBank/DDBJ whole genome shotgun (WGS) entry which is preliminary data.</text>
</comment>
<reference evidence="2 3" key="1">
    <citation type="submission" date="2011-06" db="EMBL/GenBank/DDBJ databases">
        <authorList>
            <person name="Bador J."/>
            <person name="Amoureux L."/>
            <person name="Neuwirth C."/>
        </authorList>
    </citation>
    <scope>NUCLEOTIDE SEQUENCE [LARGE SCALE GENOMIC DNA]</scope>
    <source>
        <strain evidence="2 3">AXX-A</strain>
    </source>
</reference>
<dbReference type="HOGENOM" id="CLU_197263_0_0_4"/>
<dbReference type="NCBIfam" id="NF041856">
    <property type="entry name" value="CrpP_rel_fam"/>
    <property type="match status" value="1"/>
</dbReference>
<dbReference type="AlphaFoldDB" id="F7T9L0"/>
<dbReference type="OrthoDB" id="8661297at2"/>
<evidence type="ECO:0000313" key="3">
    <source>
        <dbReference type="Proteomes" id="UP000004853"/>
    </source>
</evidence>
<dbReference type="Proteomes" id="UP000004853">
    <property type="component" value="Unassembled WGS sequence"/>
</dbReference>
<dbReference type="InterPro" id="IPR049847">
    <property type="entry name" value="CrpP-rel"/>
</dbReference>
<gene>
    <name evidence="2" type="ORF">AXXA_28240</name>
</gene>
<evidence type="ECO:0000256" key="1">
    <source>
        <dbReference type="SAM" id="MobiDB-lite"/>
    </source>
</evidence>
<dbReference type="RefSeq" id="WP_006395646.1">
    <property type="nucleotide sequence ID" value="NZ_GL982453.1"/>
</dbReference>
<feature type="region of interest" description="Disordered" evidence="1">
    <location>
        <begin position="57"/>
        <end position="76"/>
    </location>
</feature>
<proteinExistence type="predicted"/>
<name>F7T9L0_9BURK</name>
<protein>
    <submittedName>
        <fullName evidence="2">Uncharacterized protein</fullName>
    </submittedName>
</protein>
<accession>F7T9L0</accession>
<dbReference type="EMBL" id="AFRQ01000134">
    <property type="protein sequence ID" value="EGP43015.1"/>
    <property type="molecule type" value="Genomic_DNA"/>
</dbReference>
<organism evidence="2 3">
    <name type="scientific">Achromobacter insuavis AXX-A</name>
    <dbReference type="NCBI Taxonomy" id="1003200"/>
    <lineage>
        <taxon>Bacteria</taxon>
        <taxon>Pseudomonadati</taxon>
        <taxon>Pseudomonadota</taxon>
        <taxon>Betaproteobacteria</taxon>
        <taxon>Burkholderiales</taxon>
        <taxon>Alcaligenaceae</taxon>
        <taxon>Achromobacter</taxon>
    </lineage>
</organism>